<gene>
    <name evidence="1" type="ORF">SHI21_17970</name>
</gene>
<dbReference type="Proteomes" id="UP001302274">
    <property type="component" value="Unassembled WGS sequence"/>
</dbReference>
<proteinExistence type="predicted"/>
<evidence type="ECO:0000313" key="2">
    <source>
        <dbReference type="Proteomes" id="UP001302274"/>
    </source>
</evidence>
<dbReference type="EMBL" id="JAYGJQ010000003">
    <property type="protein sequence ID" value="MEA9358126.1"/>
    <property type="molecule type" value="Genomic_DNA"/>
</dbReference>
<accession>A0ABU5VYQ0</accession>
<sequence>MDHLDDLLFIDEYSHKGFCSEECIEDFYFPLIKHYEMIEHSLRRKHNIESELPPGTIIEADVVEAVLENPSEIFRQTNELHETFYNFIKHYTDFSVIVVASVYRKEASFVFLATRTKSQALITEFRYGELVMDWARTEVEEDEEISVELEADEVNVDEHDEDEDMIFIQLLESKKSNLLAEILMNRKDDDIPFEDYTGYESCFQETLDSPDEVFEKKDKEGDMIFTYIKAFSRGRETFYYIVTCLKRIMEAENVNVYPILALPTIDMEMCQEFRGGTRLSGPLKN</sequence>
<dbReference type="RefSeq" id="WP_323578403.1">
    <property type="nucleotide sequence ID" value="NZ_JAYGJQ010000003.1"/>
</dbReference>
<organism evidence="1 2">
    <name type="scientific">Bacteriovorax antarcticus</name>
    <dbReference type="NCBI Taxonomy" id="3088717"/>
    <lineage>
        <taxon>Bacteria</taxon>
        <taxon>Pseudomonadati</taxon>
        <taxon>Bdellovibrionota</taxon>
        <taxon>Bacteriovoracia</taxon>
        <taxon>Bacteriovoracales</taxon>
        <taxon>Bacteriovoracaceae</taxon>
        <taxon>Bacteriovorax</taxon>
    </lineage>
</organism>
<reference evidence="1 2" key="1">
    <citation type="submission" date="2023-11" db="EMBL/GenBank/DDBJ databases">
        <title>A Novel Polar Bacteriovorax (B. antarcticus) Isolated from the Biocrust in Antarctica.</title>
        <authorList>
            <person name="Mun W."/>
            <person name="Choi S.Y."/>
            <person name="Mitchell R.J."/>
        </authorList>
    </citation>
    <scope>NUCLEOTIDE SEQUENCE [LARGE SCALE GENOMIC DNA]</scope>
    <source>
        <strain evidence="1 2">PP10</strain>
    </source>
</reference>
<comment type="caution">
    <text evidence="1">The sequence shown here is derived from an EMBL/GenBank/DDBJ whole genome shotgun (WGS) entry which is preliminary data.</text>
</comment>
<protein>
    <submittedName>
        <fullName evidence="1">Uncharacterized protein</fullName>
    </submittedName>
</protein>
<name>A0ABU5VYQ0_9BACT</name>
<evidence type="ECO:0000313" key="1">
    <source>
        <dbReference type="EMBL" id="MEA9358126.1"/>
    </source>
</evidence>
<keyword evidence="2" id="KW-1185">Reference proteome</keyword>